<dbReference type="InterPro" id="IPR016024">
    <property type="entry name" value="ARM-type_fold"/>
</dbReference>
<evidence type="ECO:0008006" key="3">
    <source>
        <dbReference type="Google" id="ProtNLM"/>
    </source>
</evidence>
<feature type="compositionally biased region" description="Low complexity" evidence="1">
    <location>
        <begin position="566"/>
        <end position="583"/>
    </location>
</feature>
<organism evidence="2">
    <name type="scientific">Trichuris suis</name>
    <name type="common">pig whipworm</name>
    <dbReference type="NCBI Taxonomy" id="68888"/>
    <lineage>
        <taxon>Eukaryota</taxon>
        <taxon>Metazoa</taxon>
        <taxon>Ecdysozoa</taxon>
        <taxon>Nematoda</taxon>
        <taxon>Enoplea</taxon>
        <taxon>Dorylaimia</taxon>
        <taxon>Trichinellida</taxon>
        <taxon>Trichuridae</taxon>
        <taxon>Trichuris</taxon>
    </lineage>
</organism>
<dbReference type="PANTHER" id="PTHR34105:SF1">
    <property type="entry name" value="PROLINE-, GLUTAMIC ACID- AND LEUCINE-RICH PROTEIN 1"/>
    <property type="match status" value="1"/>
</dbReference>
<dbReference type="PANTHER" id="PTHR34105">
    <property type="entry name" value="PROLINE-, GLUTAMIC ACID- AND LEUCINE-RICH PROTEIN 1"/>
    <property type="match status" value="1"/>
</dbReference>
<dbReference type="AlphaFoldDB" id="A0A085NRU0"/>
<proteinExistence type="predicted"/>
<evidence type="ECO:0000313" key="2">
    <source>
        <dbReference type="EMBL" id="KFD72186.1"/>
    </source>
</evidence>
<protein>
    <recommendedName>
        <fullName evidence="3">Pre-rRNA-processing protein RIX1 N-terminal domain-containing protein</fullName>
    </recommendedName>
</protein>
<feature type="compositionally biased region" description="Low complexity" evidence="1">
    <location>
        <begin position="620"/>
        <end position="631"/>
    </location>
</feature>
<sequence length="644" mass="70984">MATVEHFAFLYRHRLLSPSLEEFNTAALDLLTTFRGQRCDGEAVSSDFRFLEALYSAVAYVLIRAADDSAMRKEVGLRHAVPLVTYLTASHSMLAVPSMRCLQVLQYYYPSACGNVSPRIESYAVSNFSSHNADVRRQAACLYALTTSLSNKKGMSWGDRFRALLRTSHEAVCSINGLRHVDKSCTLKSSFLSLNSIVDVSSLQPSEMLNVCRSVLCCLVEMVKIGSDQNVEIPMLELIACFECSSLAIAAKLKPDDGLRLELQEVLALLFDSLNSVIAAVKLLFAPFCPRICHAFFKLLKSVPKGHSSTAAAVRGLVYDGLTSLFAYLGAASKLHLKFQDILQILQEEMSVCALWFQCESDTHKLHGQRQHIYLSLHANVEQHVSVQKFLRTLEAIVSNVGSLLPPESYQMLQLFVLRMLPRCETITEDHDFVVRSIARKLRASLCRVLNAFLLNPHPKSPYYLNVGIDLLRRGSVDKGDILTALSKHGLSICDRIAKPVMPISQSITCIEAERNIDGTATDVEILSGHLQDSFNIGKTQKNGGRRRSPSNDDDIVAKRQRTKSSDSQRSSNSSVHVSQTKSVEADNAVQSTSALQADSVEPFASIEDSYPNYACNDVSGSDSGSDSGSSLGFEINLVPRDNP</sequence>
<gene>
    <name evidence="2" type="ORF">M514_01399</name>
</gene>
<dbReference type="SUPFAM" id="SSF48371">
    <property type="entry name" value="ARM repeat"/>
    <property type="match status" value="1"/>
</dbReference>
<name>A0A085NRU0_9BILA</name>
<evidence type="ECO:0000256" key="1">
    <source>
        <dbReference type="SAM" id="MobiDB-lite"/>
    </source>
</evidence>
<accession>A0A085NRU0</accession>
<dbReference type="GO" id="GO:0005634">
    <property type="term" value="C:nucleus"/>
    <property type="evidence" value="ECO:0007669"/>
    <property type="project" value="TreeGrafter"/>
</dbReference>
<feature type="region of interest" description="Disordered" evidence="1">
    <location>
        <begin position="535"/>
        <end position="644"/>
    </location>
</feature>
<dbReference type="EMBL" id="KL367478">
    <property type="protein sequence ID" value="KFD72186.1"/>
    <property type="molecule type" value="Genomic_DNA"/>
</dbReference>
<reference evidence="2" key="1">
    <citation type="journal article" date="2014" name="Nat. Genet.">
        <title>Genome and transcriptome of the porcine whipworm Trichuris suis.</title>
        <authorList>
            <person name="Jex A.R."/>
            <person name="Nejsum P."/>
            <person name="Schwarz E.M."/>
            <person name="Hu L."/>
            <person name="Young N.D."/>
            <person name="Hall R.S."/>
            <person name="Korhonen P.K."/>
            <person name="Liao S."/>
            <person name="Thamsborg S."/>
            <person name="Xia J."/>
            <person name="Xu P."/>
            <person name="Wang S."/>
            <person name="Scheerlinck J.P."/>
            <person name="Hofmann A."/>
            <person name="Sternberg P.W."/>
            <person name="Wang J."/>
            <person name="Gasser R.B."/>
        </authorList>
    </citation>
    <scope>NUCLEOTIDE SEQUENCE [LARGE SCALE GENOMIC DNA]</scope>
    <source>
        <strain evidence="2">DCEP-RM93F</strain>
    </source>
</reference>
<dbReference type="GO" id="GO:0006364">
    <property type="term" value="P:rRNA processing"/>
    <property type="evidence" value="ECO:0007669"/>
    <property type="project" value="TreeGrafter"/>
</dbReference>
<dbReference type="Proteomes" id="UP000030758">
    <property type="component" value="Unassembled WGS sequence"/>
</dbReference>